<dbReference type="AlphaFoldDB" id="S3C561"/>
<feature type="region of interest" description="Disordered" evidence="1">
    <location>
        <begin position="259"/>
        <end position="308"/>
    </location>
</feature>
<dbReference type="Proteomes" id="UP000016923">
    <property type="component" value="Unassembled WGS sequence"/>
</dbReference>
<feature type="region of interest" description="Disordered" evidence="1">
    <location>
        <begin position="61"/>
        <end position="95"/>
    </location>
</feature>
<keyword evidence="3" id="KW-1185">Reference proteome</keyword>
<reference evidence="2 3" key="1">
    <citation type="journal article" date="2013" name="BMC Genomics">
        <title>The genome and transcriptome of the pine saprophyte Ophiostoma piceae, and a comparison with the bark beetle-associated pine pathogen Grosmannia clavigera.</title>
        <authorList>
            <person name="Haridas S."/>
            <person name="Wang Y."/>
            <person name="Lim L."/>
            <person name="Massoumi Alamouti S."/>
            <person name="Jackman S."/>
            <person name="Docking R."/>
            <person name="Robertson G."/>
            <person name="Birol I."/>
            <person name="Bohlmann J."/>
            <person name="Breuil C."/>
        </authorList>
    </citation>
    <scope>NUCLEOTIDE SEQUENCE [LARGE SCALE GENOMIC DNA]</scope>
    <source>
        <strain evidence="2 3">UAMH 11346</strain>
    </source>
</reference>
<dbReference type="HOGENOM" id="CLU_903438_0_0_1"/>
<organism evidence="2 3">
    <name type="scientific">Ophiostoma piceae (strain UAMH 11346)</name>
    <name type="common">Sap stain fungus</name>
    <dbReference type="NCBI Taxonomy" id="1262450"/>
    <lineage>
        <taxon>Eukaryota</taxon>
        <taxon>Fungi</taxon>
        <taxon>Dikarya</taxon>
        <taxon>Ascomycota</taxon>
        <taxon>Pezizomycotina</taxon>
        <taxon>Sordariomycetes</taxon>
        <taxon>Sordariomycetidae</taxon>
        <taxon>Ophiostomatales</taxon>
        <taxon>Ophiostomataceae</taxon>
        <taxon>Ophiostoma</taxon>
    </lineage>
</organism>
<dbReference type="EMBL" id="KE148152">
    <property type="protein sequence ID" value="EPE06986.1"/>
    <property type="molecule type" value="Genomic_DNA"/>
</dbReference>
<gene>
    <name evidence="2" type="ORF">F503_03413</name>
</gene>
<evidence type="ECO:0000313" key="3">
    <source>
        <dbReference type="Proteomes" id="UP000016923"/>
    </source>
</evidence>
<name>S3C561_OPHP1</name>
<sequence>MASHFDGESRGRLGNIHKLIAAANKTLESLLHKDEEIEAARPRTIYEFSFTTYESHHFPISEFSGRRSRHSGEEQDRIQSTAADGNQPDGNPPDHVSALTKDNIHKLNRVKNQGLKVWDGLLWTPSLDCYPVEVYSKITDTIPAADLERHRRILFPKSTTQPGLGDNEVPMKAPVESWEPNLALEMEKRNSLYASKLATIQQEMEARAAKQKRKDRRKKESQIVQELGNEVKGCTEEDFYEVRRDEDIFTIGGNLSDISTYSGGYKNDLVKKDGPSTGPSTGISSPEELEKERQDGAEIVYPPHVGSL</sequence>
<protein>
    <submittedName>
        <fullName evidence="2">Uncharacterized protein</fullName>
    </submittedName>
</protein>
<evidence type="ECO:0000313" key="2">
    <source>
        <dbReference type="EMBL" id="EPE06986.1"/>
    </source>
</evidence>
<dbReference type="VEuPathDB" id="FungiDB:F503_03413"/>
<accession>S3C561</accession>
<evidence type="ECO:0000256" key="1">
    <source>
        <dbReference type="SAM" id="MobiDB-lite"/>
    </source>
</evidence>
<proteinExistence type="predicted"/>
<feature type="compositionally biased region" description="Low complexity" evidence="1">
    <location>
        <begin position="275"/>
        <end position="286"/>
    </location>
</feature>